<name>A0AAE3IFV9_9FIRM</name>
<keyword evidence="1" id="KW-0805">Transcription regulation</keyword>
<comment type="caution">
    <text evidence="5">The sequence shown here is derived from an EMBL/GenBank/DDBJ whole genome shotgun (WGS) entry which is preliminary data.</text>
</comment>
<evidence type="ECO:0000313" key="5">
    <source>
        <dbReference type="EMBL" id="MCU6705260.1"/>
    </source>
</evidence>
<dbReference type="GO" id="GO:0003700">
    <property type="term" value="F:DNA-binding transcription factor activity"/>
    <property type="evidence" value="ECO:0007669"/>
    <property type="project" value="TreeGrafter"/>
</dbReference>
<dbReference type="SUPFAM" id="SSF47413">
    <property type="entry name" value="lambda repressor-like DNA-binding domains"/>
    <property type="match status" value="1"/>
</dbReference>
<dbReference type="PROSITE" id="PS50932">
    <property type="entry name" value="HTH_LACI_2"/>
    <property type="match status" value="1"/>
</dbReference>
<dbReference type="SMART" id="SM00354">
    <property type="entry name" value="HTH_LACI"/>
    <property type="match status" value="1"/>
</dbReference>
<dbReference type="EMBL" id="JAOQJZ010000003">
    <property type="protein sequence ID" value="MCU6705260.1"/>
    <property type="molecule type" value="Genomic_DNA"/>
</dbReference>
<dbReference type="AlphaFoldDB" id="A0AAE3IFV9"/>
<keyword evidence="2 5" id="KW-0238">DNA-binding</keyword>
<dbReference type="CDD" id="cd01542">
    <property type="entry name" value="PBP1_TreR-like"/>
    <property type="match status" value="1"/>
</dbReference>
<dbReference type="Pfam" id="PF00356">
    <property type="entry name" value="LacI"/>
    <property type="match status" value="1"/>
</dbReference>
<gene>
    <name evidence="5" type="ORF">OCV57_04870</name>
</gene>
<evidence type="ECO:0000256" key="1">
    <source>
        <dbReference type="ARBA" id="ARBA00023015"/>
    </source>
</evidence>
<dbReference type="PANTHER" id="PTHR30146">
    <property type="entry name" value="LACI-RELATED TRANSCRIPTIONAL REPRESSOR"/>
    <property type="match status" value="1"/>
</dbReference>
<protein>
    <submittedName>
        <fullName evidence="5">LacI family DNA-binding transcriptional regulator</fullName>
    </submittedName>
</protein>
<dbReference type="Pfam" id="PF00532">
    <property type="entry name" value="Peripla_BP_1"/>
    <property type="match status" value="1"/>
</dbReference>
<evidence type="ECO:0000313" key="6">
    <source>
        <dbReference type="Proteomes" id="UP001208131"/>
    </source>
</evidence>
<dbReference type="GO" id="GO:0000976">
    <property type="term" value="F:transcription cis-regulatory region binding"/>
    <property type="evidence" value="ECO:0007669"/>
    <property type="project" value="TreeGrafter"/>
</dbReference>
<sequence>MNITEFAKAAGVSKSAVSRYFNDGYLSEEKRRLIEAAIEATGYAPSVQAQNVRTRVTKLVGVIIPKLSSESCAREVEGISQVLSEQGYQLLLVNSANDPKKEVEYLELFRSNRVDGVIFLASVFTPLHDAVLKKMRVPVVIVGQEYKGANCVCHDDYKAAYTAEKLMLDKGCKKPAFIGVTEQDKAAGQARKDGFLHALSDNGINIEKSDMQTAEFKMDSGYKKALTLLRSGRRYDHILCATDNLAAGALLACREQGLKVPEDIMIAGIGDSQLCNVTSTPLTSVHFHYRTAGIEAAQMLLNSLKRESSIPRTLTLGFELEERESTEKKCETV</sequence>
<keyword evidence="3" id="KW-0804">Transcription</keyword>
<feature type="domain" description="HTH lacI-type" evidence="4">
    <location>
        <begin position="1"/>
        <end position="54"/>
    </location>
</feature>
<dbReference type="Gene3D" id="1.10.260.40">
    <property type="entry name" value="lambda repressor-like DNA-binding domains"/>
    <property type="match status" value="1"/>
</dbReference>
<evidence type="ECO:0000259" key="4">
    <source>
        <dbReference type="PROSITE" id="PS50932"/>
    </source>
</evidence>
<accession>A0AAE3IFV9</accession>
<reference evidence="5 6" key="1">
    <citation type="journal article" date="2021" name="ISME Commun">
        <title>Automated analysis of genomic sequences facilitates high-throughput and comprehensive description of bacteria.</title>
        <authorList>
            <person name="Hitch T.C.A."/>
        </authorList>
    </citation>
    <scope>NUCLEOTIDE SEQUENCE [LARGE SCALE GENOMIC DNA]</scope>
    <source>
        <strain evidence="5 6">Sanger_31</strain>
    </source>
</reference>
<dbReference type="InterPro" id="IPR000843">
    <property type="entry name" value="HTH_LacI"/>
</dbReference>
<dbReference type="InterPro" id="IPR028082">
    <property type="entry name" value="Peripla_BP_I"/>
</dbReference>
<dbReference type="InterPro" id="IPR010982">
    <property type="entry name" value="Lambda_DNA-bd_dom_sf"/>
</dbReference>
<dbReference type="RefSeq" id="WP_267300635.1">
    <property type="nucleotide sequence ID" value="NZ_JAOQJZ010000003.1"/>
</dbReference>
<dbReference type="CDD" id="cd01392">
    <property type="entry name" value="HTH_LacI"/>
    <property type="match status" value="1"/>
</dbReference>
<dbReference type="PANTHER" id="PTHR30146:SF154">
    <property type="entry name" value="TRANSCRIPTION REGULATOR, MEMBER OF GALR FAMILY"/>
    <property type="match status" value="1"/>
</dbReference>
<proteinExistence type="predicted"/>
<dbReference type="Proteomes" id="UP001208131">
    <property type="component" value="Unassembled WGS sequence"/>
</dbReference>
<organism evidence="5 6">
    <name type="scientific">Hominimerdicola aceti</name>
    <dbReference type="NCBI Taxonomy" id="2981726"/>
    <lineage>
        <taxon>Bacteria</taxon>
        <taxon>Bacillati</taxon>
        <taxon>Bacillota</taxon>
        <taxon>Clostridia</taxon>
        <taxon>Eubacteriales</taxon>
        <taxon>Oscillospiraceae</taxon>
        <taxon>Hominimerdicola</taxon>
    </lineage>
</organism>
<evidence type="ECO:0000256" key="2">
    <source>
        <dbReference type="ARBA" id="ARBA00023125"/>
    </source>
</evidence>
<dbReference type="InterPro" id="IPR001761">
    <property type="entry name" value="Peripla_BP/Lac1_sug-bd_dom"/>
</dbReference>
<evidence type="ECO:0000256" key="3">
    <source>
        <dbReference type="ARBA" id="ARBA00023163"/>
    </source>
</evidence>
<dbReference type="Gene3D" id="3.40.50.2300">
    <property type="match status" value="2"/>
</dbReference>
<keyword evidence="6" id="KW-1185">Reference proteome</keyword>
<dbReference type="SUPFAM" id="SSF53822">
    <property type="entry name" value="Periplasmic binding protein-like I"/>
    <property type="match status" value="1"/>
</dbReference>